<proteinExistence type="predicted"/>
<reference evidence="1 2" key="1">
    <citation type="submission" date="2020-08" db="EMBL/GenBank/DDBJ databases">
        <title>Genomic Encyclopedia of Type Strains, Phase III (KMG-III): the genomes of soil and plant-associated and newly described type strains.</title>
        <authorList>
            <person name="Whitman W."/>
        </authorList>
    </citation>
    <scope>NUCLEOTIDE SEQUENCE [LARGE SCALE GENOMIC DNA]</scope>
    <source>
        <strain evidence="1 2">CECT 8712</strain>
    </source>
</reference>
<dbReference type="Proteomes" id="UP000536604">
    <property type="component" value="Unassembled WGS sequence"/>
</dbReference>
<dbReference type="RefSeq" id="WP_184292703.1">
    <property type="nucleotide sequence ID" value="NZ_JACHJO010000009.1"/>
</dbReference>
<keyword evidence="2" id="KW-1185">Reference proteome</keyword>
<evidence type="ECO:0008006" key="3">
    <source>
        <dbReference type="Google" id="ProtNLM"/>
    </source>
</evidence>
<organism evidence="1 2">
    <name type="scientific">Nocardiopsis algeriensis</name>
    <dbReference type="NCBI Taxonomy" id="1478215"/>
    <lineage>
        <taxon>Bacteria</taxon>
        <taxon>Bacillati</taxon>
        <taxon>Actinomycetota</taxon>
        <taxon>Actinomycetes</taxon>
        <taxon>Streptosporangiales</taxon>
        <taxon>Nocardiopsidaceae</taxon>
        <taxon>Nocardiopsis</taxon>
    </lineage>
</organism>
<dbReference type="Gene3D" id="3.30.530.20">
    <property type="match status" value="1"/>
</dbReference>
<accession>A0A841IRE2</accession>
<comment type="caution">
    <text evidence="1">The sequence shown here is derived from an EMBL/GenBank/DDBJ whole genome shotgun (WGS) entry which is preliminary data.</text>
</comment>
<protein>
    <recommendedName>
        <fullName evidence="3">SRPBCC family protein</fullName>
    </recommendedName>
</protein>
<sequence>MPVRNAHERLLPAPPERVGELLDGLASDGDRLWPRDDWPAMRLDKPLGAGARGGHGPVRYTVEEYEPGRRVRFRFRSPRGFDGHHEFAVRPGPGGAVLSHLITMRLRGSAMLLWSLFFRPLHDALLEECLDRAERALTGTVRTPARRSPHVRFLRRLAAAAGAGAARRRRRP</sequence>
<dbReference type="EMBL" id="JACHJO010000009">
    <property type="protein sequence ID" value="MBB6121257.1"/>
    <property type="molecule type" value="Genomic_DNA"/>
</dbReference>
<evidence type="ECO:0000313" key="2">
    <source>
        <dbReference type="Proteomes" id="UP000536604"/>
    </source>
</evidence>
<dbReference type="InterPro" id="IPR019587">
    <property type="entry name" value="Polyketide_cyclase/dehydratase"/>
</dbReference>
<name>A0A841IRE2_9ACTN</name>
<evidence type="ECO:0000313" key="1">
    <source>
        <dbReference type="EMBL" id="MBB6121257.1"/>
    </source>
</evidence>
<dbReference type="Pfam" id="PF10604">
    <property type="entry name" value="Polyketide_cyc2"/>
    <property type="match status" value="1"/>
</dbReference>
<dbReference type="SUPFAM" id="SSF55961">
    <property type="entry name" value="Bet v1-like"/>
    <property type="match status" value="1"/>
</dbReference>
<gene>
    <name evidence="1" type="ORF">FHS13_003225</name>
</gene>
<dbReference type="InterPro" id="IPR023393">
    <property type="entry name" value="START-like_dom_sf"/>
</dbReference>
<dbReference type="AlphaFoldDB" id="A0A841IRE2"/>